<dbReference type="Proteomes" id="UP001221757">
    <property type="component" value="Unassembled WGS sequence"/>
</dbReference>
<feature type="compositionally biased region" description="Polar residues" evidence="1">
    <location>
        <begin position="7"/>
        <end position="16"/>
    </location>
</feature>
<accession>A0AAD7CX76</accession>
<name>A0AAD7CX76_MYCRO</name>
<organism evidence="2 3">
    <name type="scientific">Mycena rosella</name>
    <name type="common">Pink bonnet</name>
    <name type="synonym">Agaricus rosellus</name>
    <dbReference type="NCBI Taxonomy" id="1033263"/>
    <lineage>
        <taxon>Eukaryota</taxon>
        <taxon>Fungi</taxon>
        <taxon>Dikarya</taxon>
        <taxon>Basidiomycota</taxon>
        <taxon>Agaricomycotina</taxon>
        <taxon>Agaricomycetes</taxon>
        <taxon>Agaricomycetidae</taxon>
        <taxon>Agaricales</taxon>
        <taxon>Marasmiineae</taxon>
        <taxon>Mycenaceae</taxon>
        <taxon>Mycena</taxon>
    </lineage>
</organism>
<reference evidence="2" key="1">
    <citation type="submission" date="2023-03" db="EMBL/GenBank/DDBJ databases">
        <title>Massive genome expansion in bonnet fungi (Mycena s.s.) driven by repeated elements and novel gene families across ecological guilds.</title>
        <authorList>
            <consortium name="Lawrence Berkeley National Laboratory"/>
            <person name="Harder C.B."/>
            <person name="Miyauchi S."/>
            <person name="Viragh M."/>
            <person name="Kuo A."/>
            <person name="Thoen E."/>
            <person name="Andreopoulos B."/>
            <person name="Lu D."/>
            <person name="Skrede I."/>
            <person name="Drula E."/>
            <person name="Henrissat B."/>
            <person name="Morin E."/>
            <person name="Kohler A."/>
            <person name="Barry K."/>
            <person name="LaButti K."/>
            <person name="Morin E."/>
            <person name="Salamov A."/>
            <person name="Lipzen A."/>
            <person name="Mereny Z."/>
            <person name="Hegedus B."/>
            <person name="Baldrian P."/>
            <person name="Stursova M."/>
            <person name="Weitz H."/>
            <person name="Taylor A."/>
            <person name="Grigoriev I.V."/>
            <person name="Nagy L.G."/>
            <person name="Martin F."/>
            <person name="Kauserud H."/>
        </authorList>
    </citation>
    <scope>NUCLEOTIDE SEQUENCE</scope>
    <source>
        <strain evidence="2">CBHHK067</strain>
    </source>
</reference>
<evidence type="ECO:0000256" key="1">
    <source>
        <dbReference type="SAM" id="MobiDB-lite"/>
    </source>
</evidence>
<gene>
    <name evidence="2" type="ORF">B0H17DRAFT_1093182</name>
</gene>
<evidence type="ECO:0000313" key="3">
    <source>
        <dbReference type="Proteomes" id="UP001221757"/>
    </source>
</evidence>
<protein>
    <submittedName>
        <fullName evidence="2">Uncharacterized protein</fullName>
    </submittedName>
</protein>
<evidence type="ECO:0000313" key="2">
    <source>
        <dbReference type="EMBL" id="KAJ7662909.1"/>
    </source>
</evidence>
<dbReference type="AlphaFoldDB" id="A0AAD7CX76"/>
<comment type="caution">
    <text evidence="2">The sequence shown here is derived from an EMBL/GenBank/DDBJ whole genome shotgun (WGS) entry which is preliminary data.</text>
</comment>
<dbReference type="EMBL" id="JARKIE010000237">
    <property type="protein sequence ID" value="KAJ7662909.1"/>
    <property type="molecule type" value="Genomic_DNA"/>
</dbReference>
<sequence length="60" mass="6558">MPCPRQTWGTGATPFTTRWRGDLPDCPTAEQCVPSGPQSLSPCKSNRIKIDTKGSVPRSR</sequence>
<proteinExistence type="predicted"/>
<keyword evidence="3" id="KW-1185">Reference proteome</keyword>
<feature type="region of interest" description="Disordered" evidence="1">
    <location>
        <begin position="1"/>
        <end position="60"/>
    </location>
</feature>